<comment type="subcellular location">
    <subcellularLocation>
        <location evidence="1">Membrane</location>
        <topology evidence="1">Multi-pass membrane protein</topology>
    </subcellularLocation>
</comment>
<dbReference type="FunFam" id="1.20.1250.20:FF:000065">
    <property type="entry name" value="Putative MFS pantothenate transporter"/>
    <property type="match status" value="1"/>
</dbReference>
<keyword evidence="8 14" id="KW-0378">Hydrolase</keyword>
<dbReference type="SUPFAM" id="SSF103473">
    <property type="entry name" value="MFS general substrate transporter"/>
    <property type="match status" value="1"/>
</dbReference>
<dbReference type="InterPro" id="IPR036663">
    <property type="entry name" value="Fumarylacetoacetase_C_sf"/>
</dbReference>
<comment type="similarity">
    <text evidence="12">Belongs to the major facilitator superfamily. Allantoate permease family.</text>
</comment>
<keyword evidence="11 16" id="KW-0472">Membrane</keyword>
<evidence type="ECO:0000256" key="3">
    <source>
        <dbReference type="ARBA" id="ARBA00011073"/>
    </source>
</evidence>
<feature type="active site" description="Charge relay system" evidence="13 14">
    <location>
        <position position="174"/>
    </location>
</feature>
<feature type="chain" id="PRO_5040366350" description="Major facilitator superfamily (MFS) profile domain-containing protein" evidence="17">
    <location>
        <begin position="19"/>
        <end position="1341"/>
    </location>
</feature>
<dbReference type="Pfam" id="PF07690">
    <property type="entry name" value="MFS_1"/>
    <property type="match status" value="1"/>
</dbReference>
<dbReference type="GO" id="GO:0004252">
    <property type="term" value="F:serine-type endopeptidase activity"/>
    <property type="evidence" value="ECO:0007669"/>
    <property type="project" value="UniProtKB-UniRule"/>
</dbReference>
<keyword evidence="20" id="KW-1185">Reference proteome</keyword>
<proteinExistence type="inferred from homology"/>
<evidence type="ECO:0000256" key="7">
    <source>
        <dbReference type="ARBA" id="ARBA00022729"/>
    </source>
</evidence>
<evidence type="ECO:0000256" key="1">
    <source>
        <dbReference type="ARBA" id="ARBA00004141"/>
    </source>
</evidence>
<evidence type="ECO:0000256" key="13">
    <source>
        <dbReference type="PIRSR" id="PIRSR615500-1"/>
    </source>
</evidence>
<evidence type="ECO:0000313" key="19">
    <source>
        <dbReference type="EMBL" id="KAF9872016.1"/>
    </source>
</evidence>
<evidence type="ECO:0000256" key="11">
    <source>
        <dbReference type="ARBA" id="ARBA00023136"/>
    </source>
</evidence>
<dbReference type="InterPro" id="IPR010435">
    <property type="entry name" value="C5a/SBT2-like_Fn3"/>
</dbReference>
<dbReference type="InterPro" id="IPR036259">
    <property type="entry name" value="MFS_trans_sf"/>
</dbReference>
<keyword evidence="9 14" id="KW-0720">Serine protease</keyword>
<keyword evidence="4" id="KW-0813">Transport</keyword>
<dbReference type="CDD" id="cd07489">
    <property type="entry name" value="Peptidases_S8_5"/>
    <property type="match status" value="1"/>
</dbReference>
<comment type="similarity">
    <text evidence="2">Belongs to the FAH family.</text>
</comment>
<dbReference type="InterPro" id="IPR011234">
    <property type="entry name" value="Fumarylacetoacetase-like_C"/>
</dbReference>
<evidence type="ECO:0000256" key="17">
    <source>
        <dbReference type="SAM" id="SignalP"/>
    </source>
</evidence>
<evidence type="ECO:0000256" key="10">
    <source>
        <dbReference type="ARBA" id="ARBA00022989"/>
    </source>
</evidence>
<dbReference type="Pfam" id="PF00082">
    <property type="entry name" value="Peptidase_S8"/>
    <property type="match status" value="1"/>
</dbReference>
<feature type="active site" description="Charge relay system" evidence="13 14">
    <location>
        <position position="553"/>
    </location>
</feature>
<dbReference type="PROSITE" id="PS50850">
    <property type="entry name" value="MFS"/>
    <property type="match status" value="1"/>
</dbReference>
<dbReference type="Gene3D" id="3.90.850.10">
    <property type="entry name" value="Fumarylacetoacetase-like, C-terminal domain"/>
    <property type="match status" value="1"/>
</dbReference>
<dbReference type="Proteomes" id="UP000781932">
    <property type="component" value="Unassembled WGS sequence"/>
</dbReference>
<evidence type="ECO:0000313" key="20">
    <source>
        <dbReference type="Proteomes" id="UP000781932"/>
    </source>
</evidence>
<dbReference type="GO" id="GO:0022857">
    <property type="term" value="F:transmembrane transporter activity"/>
    <property type="evidence" value="ECO:0007669"/>
    <property type="project" value="InterPro"/>
</dbReference>
<evidence type="ECO:0000256" key="6">
    <source>
        <dbReference type="ARBA" id="ARBA00022692"/>
    </source>
</evidence>
<dbReference type="InterPro" id="IPR023827">
    <property type="entry name" value="Peptidase_S8_Asp-AS"/>
</dbReference>
<comment type="caution">
    <text evidence="19">The sequence shown here is derived from an EMBL/GenBank/DDBJ whole genome shotgun (WGS) entry which is preliminary data.</text>
</comment>
<evidence type="ECO:0000256" key="12">
    <source>
        <dbReference type="ARBA" id="ARBA00037968"/>
    </source>
</evidence>
<evidence type="ECO:0000256" key="14">
    <source>
        <dbReference type="PROSITE-ProRule" id="PRU01240"/>
    </source>
</evidence>
<dbReference type="InterPro" id="IPR000209">
    <property type="entry name" value="Peptidase_S8/S53_dom"/>
</dbReference>
<feature type="domain" description="Major facilitator superfamily (MFS) profile" evidence="18">
    <location>
        <begin position="1151"/>
        <end position="1341"/>
    </location>
</feature>
<dbReference type="InterPro" id="IPR022398">
    <property type="entry name" value="Peptidase_S8_His-AS"/>
</dbReference>
<evidence type="ECO:0000256" key="9">
    <source>
        <dbReference type="ARBA" id="ARBA00022825"/>
    </source>
</evidence>
<dbReference type="OrthoDB" id="10256524at2759"/>
<dbReference type="Pfam" id="PF06280">
    <property type="entry name" value="fn3_5"/>
    <property type="match status" value="1"/>
</dbReference>
<dbReference type="SUPFAM" id="SSF56529">
    <property type="entry name" value="FAH"/>
    <property type="match status" value="1"/>
</dbReference>
<accession>A0A9P6I0Z6</accession>
<dbReference type="PRINTS" id="PR00723">
    <property type="entry name" value="SUBTILISIN"/>
</dbReference>
<dbReference type="GO" id="GO:0016020">
    <property type="term" value="C:membrane"/>
    <property type="evidence" value="ECO:0007669"/>
    <property type="project" value="UniProtKB-SubCell"/>
</dbReference>
<gene>
    <name evidence="19" type="ORF">CkaCkLH20_10648</name>
</gene>
<feature type="transmembrane region" description="Helical" evidence="16">
    <location>
        <begin position="1278"/>
        <end position="1298"/>
    </location>
</feature>
<dbReference type="PANTHER" id="PTHR43791">
    <property type="entry name" value="PERMEASE-RELATED"/>
    <property type="match status" value="1"/>
</dbReference>
<dbReference type="PANTHER" id="PTHR43791:SF39">
    <property type="entry name" value="TRANSPORTER LIZ1_SEO1, PUTATIVE (AFU_ORTHOLOGUE AFUA_3G00980)-RELATED"/>
    <property type="match status" value="1"/>
</dbReference>
<protein>
    <recommendedName>
        <fullName evidence="18">Major facilitator superfamily (MFS) profile domain-containing protein</fullName>
    </recommendedName>
</protein>
<dbReference type="InterPro" id="IPR023828">
    <property type="entry name" value="Peptidase_S8_Ser-AS"/>
</dbReference>
<name>A0A9P6I0Z6_9PEZI</name>
<evidence type="ECO:0000256" key="15">
    <source>
        <dbReference type="RuleBase" id="RU003355"/>
    </source>
</evidence>
<evidence type="ECO:0000256" key="5">
    <source>
        <dbReference type="ARBA" id="ARBA00022670"/>
    </source>
</evidence>
<dbReference type="PROSITE" id="PS51892">
    <property type="entry name" value="SUBTILASE"/>
    <property type="match status" value="1"/>
</dbReference>
<dbReference type="RefSeq" id="XP_038741477.1">
    <property type="nucleotide sequence ID" value="XM_038893362.1"/>
</dbReference>
<sequence>MWFAAVSTRATVIGLVLASSVSALDSPLTTPDLSDDAVHDVPGAYIVEWEIDVEEPGAFYRNFDFDIEHRRDLNCRLFKGASFQITNASYENIADQIVSRPEVKAIWPVKTIRMPTPQPLFVGKNSAISPKNSATMGKRQDEDVDTFTPHVMTQVDKLRAEGYTGKGIRVGVVDSGIDYTHPALGGCFGDGCIVSYGWDFTGDNYFPPDAPEPDADPYDGCVGHGTHVAGIIAAQANEMGFTGAAPDVTIGAYRAWGCNSLTTNDILLDAFNAAFEDGSDIISCSAGQYTNWANDPWGIAASRIAAQGVSVIVAPGNSGRSGMFLSGSPATGVNVTAAGSVENTITPLLLTAGSYLLGNATGSPEPFGFVNGGPGFADNVTLPLWAVSNNTSSANDACVPLPEDTPDLSSKVVLLRVADTSECYSSAQATNLAAKGAKYLLFYSQSNSSIETVYAYGDGILGVGLVTPAQGATWISLLSEGSTVNINIDDPDIAGIRYEAVENKISGNLTSLTTAWGPTWEVESKPQFTAPGGNILSTWPVVMGRYSVLSGTSMSTPLVAAIFALVGQARGTMDPAELRNVLSSTSRPRSWYDGTTVHDILAPIPQQGSGVVQAYDAAHAKTVLSISEISFNDTDNFVKSRTFSIRNTDDKEMTYTLGHVNAATVYTFAAGSRSASQFPNPTVDDWASISISSTSITISGGSSAEVTVSAVPPQTVNANQLPVYSGLITVLASNGEQQNIPYMGVAGNMKDTPVFLEGPEYGTYLGYFNNPTPPNTTFTIPRPDGTPPVGDFPSIQASLLFGTQIARADSSNSSPFDHQVKQTILGTLLCSSNKMTETHFQIVTYESPQGPTGALHINARIYNLCDILRDELLLSTFDLLNDWDNYRKRLESFASNHLSIKIPYKEITDIKLLAPIPGPRSIFCVGGNFTDHIEEMSRVMNLKSPPSLKERGQPPFFFLKNASGVCGPGSATKLDSPGLMLDWELELVAVIGRVARSVSKDSAMDFVAGFTIGNDMSLRKNVRRQGLLPGEPFEYDWFQQKCFDQSCPTGPWLVPTSQVPDVQALKMMLWVGDELMQDSSTANMIFSVAEQVAALSSQLTLHPGDMIMTVEPAVTEVLQETPKGTWKSYFWDTFDKSPEERRFLFKLDAVLMTLASLGYFIKYLDQVNINNAFVSGMKEDLSLYGNELNYMQVCWTVGYVIGEIPSNMLLTRIRPRIWIPICEVTWSVLTILLAKCETATQIYVLRFFIGLAESTFYPGMQYIIGSWYRRDELAKRSCLFHAMGNVGSAISGYLMAGAHNLDGVHGYHGWQWLFIINTVVSLPIAISGFFFFPDLPEITNA</sequence>
<keyword evidence="5 14" id="KW-0645">Protease</keyword>
<reference evidence="19" key="2">
    <citation type="submission" date="2020-11" db="EMBL/GenBank/DDBJ databases">
        <title>Whole genome sequencing of Colletotrichum sp.</title>
        <authorList>
            <person name="Li H."/>
        </authorList>
    </citation>
    <scope>NUCLEOTIDE SEQUENCE</scope>
    <source>
        <strain evidence="19">CkLH20</strain>
    </source>
</reference>
<dbReference type="InterPro" id="IPR015500">
    <property type="entry name" value="Peptidase_S8_subtilisin-rel"/>
</dbReference>
<feature type="transmembrane region" description="Helical" evidence="16">
    <location>
        <begin position="1310"/>
        <end position="1332"/>
    </location>
</feature>
<evidence type="ECO:0000256" key="16">
    <source>
        <dbReference type="SAM" id="Phobius"/>
    </source>
</evidence>
<dbReference type="PROSITE" id="PS00137">
    <property type="entry name" value="SUBTILASE_HIS"/>
    <property type="match status" value="1"/>
</dbReference>
<dbReference type="CDD" id="cd02124">
    <property type="entry name" value="PA_PoS1_like"/>
    <property type="match status" value="1"/>
</dbReference>
<dbReference type="InterPro" id="IPR020846">
    <property type="entry name" value="MFS_dom"/>
</dbReference>
<feature type="transmembrane region" description="Helical" evidence="16">
    <location>
        <begin position="1240"/>
        <end position="1257"/>
    </location>
</feature>
<dbReference type="PROSITE" id="PS00138">
    <property type="entry name" value="SUBTILASE_SER"/>
    <property type="match status" value="1"/>
</dbReference>
<evidence type="ECO:0000256" key="4">
    <source>
        <dbReference type="ARBA" id="ARBA00022448"/>
    </source>
</evidence>
<dbReference type="InterPro" id="IPR011701">
    <property type="entry name" value="MFS"/>
</dbReference>
<dbReference type="GeneID" id="62166436"/>
<dbReference type="SUPFAM" id="SSF52743">
    <property type="entry name" value="Subtilisin-like"/>
    <property type="match status" value="1"/>
</dbReference>
<dbReference type="EMBL" id="JAATWM020000041">
    <property type="protein sequence ID" value="KAF9872016.1"/>
    <property type="molecule type" value="Genomic_DNA"/>
</dbReference>
<dbReference type="InterPro" id="IPR036852">
    <property type="entry name" value="Peptidase_S8/S53_dom_sf"/>
</dbReference>
<dbReference type="Pfam" id="PF01557">
    <property type="entry name" value="FAA_hydrolase"/>
    <property type="match status" value="1"/>
</dbReference>
<keyword evidence="10 16" id="KW-1133">Transmembrane helix</keyword>
<organism evidence="19 20">
    <name type="scientific">Colletotrichum karsti</name>
    <dbReference type="NCBI Taxonomy" id="1095194"/>
    <lineage>
        <taxon>Eukaryota</taxon>
        <taxon>Fungi</taxon>
        <taxon>Dikarya</taxon>
        <taxon>Ascomycota</taxon>
        <taxon>Pezizomycotina</taxon>
        <taxon>Sordariomycetes</taxon>
        <taxon>Hypocreomycetidae</taxon>
        <taxon>Glomerellales</taxon>
        <taxon>Glomerellaceae</taxon>
        <taxon>Colletotrichum</taxon>
        <taxon>Colletotrichum boninense species complex</taxon>
    </lineage>
</organism>
<evidence type="ECO:0000256" key="8">
    <source>
        <dbReference type="ARBA" id="ARBA00022801"/>
    </source>
</evidence>
<reference evidence="19" key="1">
    <citation type="submission" date="2020-03" db="EMBL/GenBank/DDBJ databases">
        <authorList>
            <person name="He L."/>
        </authorList>
    </citation>
    <scope>NUCLEOTIDE SEQUENCE</scope>
    <source>
        <strain evidence="19">CkLH20</strain>
    </source>
</reference>
<feature type="active site" description="Charge relay system" evidence="13 14">
    <location>
        <position position="224"/>
    </location>
</feature>
<evidence type="ECO:0000256" key="2">
    <source>
        <dbReference type="ARBA" id="ARBA00010211"/>
    </source>
</evidence>
<dbReference type="PROSITE" id="PS00136">
    <property type="entry name" value="SUBTILASE_ASP"/>
    <property type="match status" value="1"/>
</dbReference>
<evidence type="ECO:0000259" key="18">
    <source>
        <dbReference type="PROSITE" id="PS50850"/>
    </source>
</evidence>
<keyword evidence="6 16" id="KW-0812">Transmembrane</keyword>
<dbReference type="GO" id="GO:0006508">
    <property type="term" value="P:proteolysis"/>
    <property type="evidence" value="ECO:0007669"/>
    <property type="project" value="UniProtKB-KW"/>
</dbReference>
<dbReference type="InterPro" id="IPR034187">
    <property type="entry name" value="Peptidases_S8_5"/>
</dbReference>
<feature type="signal peptide" evidence="17">
    <location>
        <begin position="1"/>
        <end position="18"/>
    </location>
</feature>
<keyword evidence="7 17" id="KW-0732">Signal</keyword>
<dbReference type="Gene3D" id="1.20.1250.20">
    <property type="entry name" value="MFS general substrate transporter like domains"/>
    <property type="match status" value="1"/>
</dbReference>
<comment type="similarity">
    <text evidence="3 14 15">Belongs to the peptidase S8 family.</text>
</comment>
<dbReference type="Gene3D" id="3.40.50.200">
    <property type="entry name" value="Peptidase S8/S53 domain"/>
    <property type="match status" value="2"/>
</dbReference>